<proteinExistence type="predicted"/>
<gene>
    <name evidence="1" type="ORF">Atai01_58400</name>
</gene>
<name>A0A9W6R4A0_9PSEU</name>
<dbReference type="Proteomes" id="UP001165136">
    <property type="component" value="Unassembled WGS sequence"/>
</dbReference>
<comment type="caution">
    <text evidence="1">The sequence shown here is derived from an EMBL/GenBank/DDBJ whole genome shotgun (WGS) entry which is preliminary data.</text>
</comment>
<evidence type="ECO:0000313" key="2">
    <source>
        <dbReference type="Proteomes" id="UP001165136"/>
    </source>
</evidence>
<protein>
    <submittedName>
        <fullName evidence="1">Gamma-glutamylcyclotransferase</fullName>
    </submittedName>
</protein>
<dbReference type="AlphaFoldDB" id="A0A9W6R4A0"/>
<dbReference type="EMBL" id="BSTI01000015">
    <property type="protein sequence ID" value="GLY69221.1"/>
    <property type="molecule type" value="Genomic_DNA"/>
</dbReference>
<organism evidence="1 2">
    <name type="scientific">Amycolatopsis taiwanensis</name>
    <dbReference type="NCBI Taxonomy" id="342230"/>
    <lineage>
        <taxon>Bacteria</taxon>
        <taxon>Bacillati</taxon>
        <taxon>Actinomycetota</taxon>
        <taxon>Actinomycetes</taxon>
        <taxon>Pseudonocardiales</taxon>
        <taxon>Pseudonocardiaceae</taxon>
        <taxon>Amycolatopsis</taxon>
    </lineage>
</organism>
<reference evidence="1" key="1">
    <citation type="submission" date="2023-03" db="EMBL/GenBank/DDBJ databases">
        <title>Amycolatopsis taiwanensis NBRC 103393.</title>
        <authorList>
            <person name="Ichikawa N."/>
            <person name="Sato H."/>
            <person name="Tonouchi N."/>
        </authorList>
    </citation>
    <scope>NUCLEOTIDE SEQUENCE</scope>
    <source>
        <strain evidence="1">NBRC 103393</strain>
    </source>
</reference>
<keyword evidence="2" id="KW-1185">Reference proteome</keyword>
<evidence type="ECO:0000313" key="1">
    <source>
        <dbReference type="EMBL" id="GLY69221.1"/>
    </source>
</evidence>
<sequence>MFTDEDFPADPYPGVRPDRSFLHRDGRGYELPDPLAVDGRIPVLAYGSNACPSKITWLRENLGLRGDVIVLRARCTGIAAVWASGVRLRDGQRTATLAAMPGVVETHAVWLATPEQLAVLDVCEGRGKRYHLARLGTSRPAGPTVTVDGLKYVSESVFPPEVTTGTRAGGLRFGEVGRRPRKAWITRESRPGYPNPIACTLKHWMGLPEVFAYVGASPARMPLLVNGRPVRVEELPHPGAQALKGVPASSHGLNVSVIQR</sequence>
<accession>A0A9W6R4A0</accession>
<dbReference type="RefSeq" id="WP_432705824.1">
    <property type="nucleotide sequence ID" value="NZ_BSTI01000015.1"/>
</dbReference>